<evidence type="ECO:0000259" key="2">
    <source>
        <dbReference type="PROSITE" id="PS50110"/>
    </source>
</evidence>
<dbReference type="Proteomes" id="UP000184550">
    <property type="component" value="Unassembled WGS sequence"/>
</dbReference>
<dbReference type="PROSITE" id="PS50883">
    <property type="entry name" value="EAL"/>
    <property type="match status" value="1"/>
</dbReference>
<dbReference type="Gene3D" id="3.30.70.270">
    <property type="match status" value="1"/>
</dbReference>
<dbReference type="InterPro" id="IPR001633">
    <property type="entry name" value="EAL_dom"/>
</dbReference>
<feature type="domain" description="GGDEF" evidence="4">
    <location>
        <begin position="199"/>
        <end position="333"/>
    </location>
</feature>
<gene>
    <name evidence="5" type="ORF">PL8927_610100</name>
</gene>
<dbReference type="CDD" id="cd01948">
    <property type="entry name" value="EAL"/>
    <property type="match status" value="1"/>
</dbReference>
<dbReference type="NCBIfam" id="TIGR00254">
    <property type="entry name" value="GGDEF"/>
    <property type="match status" value="1"/>
</dbReference>
<evidence type="ECO:0000313" key="5">
    <source>
        <dbReference type="EMBL" id="VXD18994.1"/>
    </source>
</evidence>
<dbReference type="AlphaFoldDB" id="A0A7Z9BTQ8"/>
<organism evidence="5 6">
    <name type="scientific">Planktothrix serta PCC 8927</name>
    <dbReference type="NCBI Taxonomy" id="671068"/>
    <lineage>
        <taxon>Bacteria</taxon>
        <taxon>Bacillati</taxon>
        <taxon>Cyanobacteriota</taxon>
        <taxon>Cyanophyceae</taxon>
        <taxon>Oscillatoriophycideae</taxon>
        <taxon>Oscillatoriales</taxon>
        <taxon>Microcoleaceae</taxon>
        <taxon>Planktothrix</taxon>
    </lineage>
</organism>
<evidence type="ECO:0000313" key="6">
    <source>
        <dbReference type="Proteomes" id="UP000184550"/>
    </source>
</evidence>
<keyword evidence="6" id="KW-1185">Reference proteome</keyword>
<dbReference type="InterPro" id="IPR011006">
    <property type="entry name" value="CheY-like_superfamily"/>
</dbReference>
<protein>
    <submittedName>
        <fullName evidence="5">Response regulator receiver modulated diguanylate cyclase/phosphodiesterase</fullName>
    </submittedName>
</protein>
<comment type="caution">
    <text evidence="5">The sequence shown here is derived from an EMBL/GenBank/DDBJ whole genome shotgun (WGS) entry which is preliminary data.</text>
</comment>
<dbReference type="InterPro" id="IPR050706">
    <property type="entry name" value="Cyclic-di-GMP_PDE-like"/>
</dbReference>
<feature type="domain" description="EAL" evidence="3">
    <location>
        <begin position="342"/>
        <end position="598"/>
    </location>
</feature>
<name>A0A7Z9BTQ8_9CYAN</name>
<dbReference type="GO" id="GO:0000160">
    <property type="term" value="P:phosphorelay signal transduction system"/>
    <property type="evidence" value="ECO:0007669"/>
    <property type="project" value="InterPro"/>
</dbReference>
<dbReference type="EMBL" id="CZCU02000137">
    <property type="protein sequence ID" value="VXD18994.1"/>
    <property type="molecule type" value="Genomic_DNA"/>
</dbReference>
<dbReference type="InterPro" id="IPR043128">
    <property type="entry name" value="Rev_trsase/Diguanyl_cyclase"/>
</dbReference>
<dbReference type="SUPFAM" id="SSF55073">
    <property type="entry name" value="Nucleotide cyclase"/>
    <property type="match status" value="1"/>
</dbReference>
<feature type="modified residue" description="4-aspartylphosphate" evidence="1">
    <location>
        <position position="84"/>
    </location>
</feature>
<dbReference type="CDD" id="cd01949">
    <property type="entry name" value="GGDEF"/>
    <property type="match status" value="1"/>
</dbReference>
<dbReference type="PROSITE" id="PS50887">
    <property type="entry name" value="GGDEF"/>
    <property type="match status" value="1"/>
</dbReference>
<dbReference type="Pfam" id="PF00563">
    <property type="entry name" value="EAL"/>
    <property type="match status" value="1"/>
</dbReference>
<dbReference type="SUPFAM" id="SSF141868">
    <property type="entry name" value="EAL domain-like"/>
    <property type="match status" value="1"/>
</dbReference>
<accession>A0A7Z9BTQ8</accession>
<sequence>MSYSYPQSLSSHSRFPFSSHSLTMSQTPAYILVVDDEPELQRLIERCLKHQIEIGEFKFLFTTCGIDALDLLRSTPHISVVLTDLNMPGMDGWALLEQIPTIDPLLKAVVVSAYGDIQNIRTAMNRGAFDFLTKPINFQDLILTIRKTIDIVTKSRLQKQQLKDAVENLQYLALYDKLTGLPNQNHVLECIRSAIFHQLDFAVFYLALDRFKVIRYGYGKTLAEEFLIQEVERIKACLQATDVLARIWKDEFVLFLPGIQSETVALETANKLHKTFKLSPPERRISASGNTSIGIALSSLCYEQAEDFLRAADTAMHYARMQNQTNCTVFFNPEMQVAVLNRLQLESDLELGLENQEFQIYYQPIYSLQNRYLAGFEALVRWQHPSRGLIPPSEFIPLTEETGLIIPLGEWVLRESCRQFSQWQNEFPDQFPLSLSVNLSGLQILNSDFSGLIDNIIQSNPLEGFNLKLEITESILMENPEIVTQYMSQFKLRKIQLAIDDFGTGYSCLSYLQSLPLDTLKIDRSFVINISSNPKSLDIIKTLITLAHSLNLDVVAEGVETEEQVAILKDLGCEYGQGYCFSPPIDANTVTQLFQKNSYG</sequence>
<keyword evidence="1" id="KW-0597">Phosphoprotein</keyword>
<dbReference type="InterPro" id="IPR000160">
    <property type="entry name" value="GGDEF_dom"/>
</dbReference>
<evidence type="ECO:0000259" key="4">
    <source>
        <dbReference type="PROSITE" id="PS50887"/>
    </source>
</evidence>
<dbReference type="Pfam" id="PF00072">
    <property type="entry name" value="Response_reg"/>
    <property type="match status" value="1"/>
</dbReference>
<dbReference type="Pfam" id="PF00990">
    <property type="entry name" value="GGDEF"/>
    <property type="match status" value="1"/>
</dbReference>
<dbReference type="OrthoDB" id="425396at2"/>
<dbReference type="Gene3D" id="3.40.50.2300">
    <property type="match status" value="1"/>
</dbReference>
<dbReference type="SMART" id="SM00052">
    <property type="entry name" value="EAL"/>
    <property type="match status" value="1"/>
</dbReference>
<dbReference type="SMART" id="SM00267">
    <property type="entry name" value="GGDEF"/>
    <property type="match status" value="1"/>
</dbReference>
<dbReference type="PROSITE" id="PS50110">
    <property type="entry name" value="RESPONSE_REGULATORY"/>
    <property type="match status" value="1"/>
</dbReference>
<dbReference type="PANTHER" id="PTHR33121:SF70">
    <property type="entry name" value="SIGNALING PROTEIN YKOW"/>
    <property type="match status" value="1"/>
</dbReference>
<dbReference type="InterPro" id="IPR001789">
    <property type="entry name" value="Sig_transdc_resp-reg_receiver"/>
</dbReference>
<dbReference type="InterPro" id="IPR035919">
    <property type="entry name" value="EAL_sf"/>
</dbReference>
<feature type="domain" description="Response regulatory" evidence="2">
    <location>
        <begin position="30"/>
        <end position="149"/>
    </location>
</feature>
<evidence type="ECO:0000256" key="1">
    <source>
        <dbReference type="PROSITE-ProRule" id="PRU00169"/>
    </source>
</evidence>
<dbReference type="SUPFAM" id="SSF52172">
    <property type="entry name" value="CheY-like"/>
    <property type="match status" value="1"/>
</dbReference>
<dbReference type="Gene3D" id="3.20.20.450">
    <property type="entry name" value="EAL domain"/>
    <property type="match status" value="1"/>
</dbReference>
<evidence type="ECO:0000259" key="3">
    <source>
        <dbReference type="PROSITE" id="PS50883"/>
    </source>
</evidence>
<dbReference type="InterPro" id="IPR029787">
    <property type="entry name" value="Nucleotide_cyclase"/>
</dbReference>
<reference evidence="5" key="1">
    <citation type="submission" date="2019-10" db="EMBL/GenBank/DDBJ databases">
        <authorList>
            <consortium name="Genoscope - CEA"/>
            <person name="William W."/>
        </authorList>
    </citation>
    <scope>NUCLEOTIDE SEQUENCE [LARGE SCALE GENOMIC DNA]</scope>
    <source>
        <strain evidence="5">BBR_PRJEB10992</strain>
    </source>
</reference>
<proteinExistence type="predicted"/>
<dbReference type="PANTHER" id="PTHR33121">
    <property type="entry name" value="CYCLIC DI-GMP PHOSPHODIESTERASE PDEF"/>
    <property type="match status" value="1"/>
</dbReference>
<dbReference type="FunFam" id="3.20.20.450:FF:000001">
    <property type="entry name" value="Cyclic di-GMP phosphodiesterase yahA"/>
    <property type="match status" value="1"/>
</dbReference>
<dbReference type="SMART" id="SM00448">
    <property type="entry name" value="REC"/>
    <property type="match status" value="1"/>
</dbReference>
<dbReference type="GO" id="GO:0071111">
    <property type="term" value="F:cyclic-guanylate-specific phosphodiesterase activity"/>
    <property type="evidence" value="ECO:0007669"/>
    <property type="project" value="InterPro"/>
</dbReference>